<dbReference type="SUPFAM" id="SSF52540">
    <property type="entry name" value="P-loop containing nucleoside triphosphate hydrolases"/>
    <property type="match status" value="1"/>
</dbReference>
<gene>
    <name evidence="5" type="ORF">SYNPS1DRAFT_1427</name>
</gene>
<dbReference type="AlphaFoldDB" id="A0A4P9Z398"/>
<dbReference type="SMART" id="SM00490">
    <property type="entry name" value="HELICc"/>
    <property type="match status" value="1"/>
</dbReference>
<dbReference type="GO" id="GO:0006281">
    <property type="term" value="P:DNA repair"/>
    <property type="evidence" value="ECO:0007669"/>
    <property type="project" value="TreeGrafter"/>
</dbReference>
<dbReference type="PROSITE" id="PS51194">
    <property type="entry name" value="HELICASE_CTER"/>
    <property type="match status" value="1"/>
</dbReference>
<dbReference type="Pfam" id="PF00271">
    <property type="entry name" value="Helicase_C"/>
    <property type="match status" value="1"/>
</dbReference>
<dbReference type="InterPro" id="IPR050628">
    <property type="entry name" value="SNF2_RAD54_helicase_TF"/>
</dbReference>
<keyword evidence="2 5" id="KW-0378">Hydrolase</keyword>
<dbReference type="GO" id="GO:0016787">
    <property type="term" value="F:hydrolase activity"/>
    <property type="evidence" value="ECO:0007669"/>
    <property type="project" value="UniProtKB-KW"/>
</dbReference>
<organism evidence="5 6">
    <name type="scientific">Syncephalis pseudoplumigaleata</name>
    <dbReference type="NCBI Taxonomy" id="1712513"/>
    <lineage>
        <taxon>Eukaryota</taxon>
        <taxon>Fungi</taxon>
        <taxon>Fungi incertae sedis</taxon>
        <taxon>Zoopagomycota</taxon>
        <taxon>Zoopagomycotina</taxon>
        <taxon>Zoopagomycetes</taxon>
        <taxon>Zoopagales</taxon>
        <taxon>Piptocephalidaceae</taxon>
        <taxon>Syncephalis</taxon>
    </lineage>
</organism>
<dbReference type="PANTHER" id="PTHR45626">
    <property type="entry name" value="TRANSCRIPTION TERMINATION FACTOR 2-RELATED"/>
    <property type="match status" value="1"/>
</dbReference>
<evidence type="ECO:0000256" key="3">
    <source>
        <dbReference type="ARBA" id="ARBA00022840"/>
    </source>
</evidence>
<dbReference type="CDD" id="cd18793">
    <property type="entry name" value="SF2_C_SNF"/>
    <property type="match status" value="1"/>
</dbReference>
<dbReference type="InterPro" id="IPR049730">
    <property type="entry name" value="SNF2/RAD54-like_C"/>
</dbReference>
<feature type="domain" description="Helicase C-terminal" evidence="4">
    <location>
        <begin position="1"/>
        <end position="123"/>
    </location>
</feature>
<evidence type="ECO:0000256" key="2">
    <source>
        <dbReference type="ARBA" id="ARBA00022801"/>
    </source>
</evidence>
<dbReference type="Gene3D" id="3.40.50.300">
    <property type="entry name" value="P-loop containing nucleotide triphosphate hydrolases"/>
    <property type="match status" value="1"/>
</dbReference>
<dbReference type="InterPro" id="IPR001650">
    <property type="entry name" value="Helicase_C-like"/>
</dbReference>
<name>A0A4P9Z398_9FUNG</name>
<dbReference type="GO" id="GO:0008094">
    <property type="term" value="F:ATP-dependent activity, acting on DNA"/>
    <property type="evidence" value="ECO:0007669"/>
    <property type="project" value="TreeGrafter"/>
</dbReference>
<keyword evidence="6" id="KW-1185">Reference proteome</keyword>
<keyword evidence="1" id="KW-0547">Nucleotide-binding</keyword>
<evidence type="ECO:0000259" key="4">
    <source>
        <dbReference type="PROSITE" id="PS51194"/>
    </source>
</evidence>
<accession>A0A4P9Z398</accession>
<dbReference type="GO" id="GO:0005634">
    <property type="term" value="C:nucleus"/>
    <property type="evidence" value="ECO:0007669"/>
    <property type="project" value="TreeGrafter"/>
</dbReference>
<feature type="non-terminal residue" evidence="5">
    <location>
        <position position="123"/>
    </location>
</feature>
<dbReference type="Proteomes" id="UP000278143">
    <property type="component" value="Unassembled WGS sequence"/>
</dbReference>
<evidence type="ECO:0000313" key="6">
    <source>
        <dbReference type="Proteomes" id="UP000278143"/>
    </source>
</evidence>
<feature type="non-terminal residue" evidence="5">
    <location>
        <position position="1"/>
    </location>
</feature>
<evidence type="ECO:0000313" key="5">
    <source>
        <dbReference type="EMBL" id="RKP26858.1"/>
    </source>
</evidence>
<dbReference type="InterPro" id="IPR027417">
    <property type="entry name" value="P-loop_NTPase"/>
</dbReference>
<protein>
    <submittedName>
        <fullName evidence="5">P-loop containing nucleoside triphosphate hydrolase protein</fullName>
    </submittedName>
</protein>
<dbReference type="OrthoDB" id="448448at2759"/>
<dbReference type="GO" id="GO:0005524">
    <property type="term" value="F:ATP binding"/>
    <property type="evidence" value="ECO:0007669"/>
    <property type="project" value="UniProtKB-KW"/>
</dbReference>
<proteinExistence type="predicted"/>
<sequence>VKSVVFSQWTTMLDKIEPHLKQAHIPFVRLDGKMPRKKREACTSPCIDRTRICSFVVAYSGALGLNLTVASQVFIMDPWWNATLQDQAIDRVYRLGQTKPVNVIQLVMQGSIEEKVISIQLKK</sequence>
<reference evidence="6" key="1">
    <citation type="journal article" date="2018" name="Nat. Microbiol.">
        <title>Leveraging single-cell genomics to expand the fungal tree of life.</title>
        <authorList>
            <person name="Ahrendt S.R."/>
            <person name="Quandt C.A."/>
            <person name="Ciobanu D."/>
            <person name="Clum A."/>
            <person name="Salamov A."/>
            <person name="Andreopoulos B."/>
            <person name="Cheng J.F."/>
            <person name="Woyke T."/>
            <person name="Pelin A."/>
            <person name="Henrissat B."/>
            <person name="Reynolds N.K."/>
            <person name="Benny G.L."/>
            <person name="Smith M.E."/>
            <person name="James T.Y."/>
            <person name="Grigoriev I.V."/>
        </authorList>
    </citation>
    <scope>NUCLEOTIDE SEQUENCE [LARGE SCALE GENOMIC DNA]</scope>
    <source>
        <strain evidence="6">Benny S71-1</strain>
    </source>
</reference>
<dbReference type="EMBL" id="KZ989318">
    <property type="protein sequence ID" value="RKP26858.1"/>
    <property type="molecule type" value="Genomic_DNA"/>
</dbReference>
<keyword evidence="3" id="KW-0067">ATP-binding</keyword>
<evidence type="ECO:0000256" key="1">
    <source>
        <dbReference type="ARBA" id="ARBA00022741"/>
    </source>
</evidence>